<feature type="domain" description="BZIP" evidence="3">
    <location>
        <begin position="219"/>
        <end position="282"/>
    </location>
</feature>
<feature type="region of interest" description="Disordered" evidence="2">
    <location>
        <begin position="107"/>
        <end position="197"/>
    </location>
</feature>
<keyword evidence="4" id="KW-1185">Reference proteome</keyword>
<evidence type="ECO:0000259" key="3">
    <source>
        <dbReference type="PROSITE" id="PS50217"/>
    </source>
</evidence>
<organism evidence="4 5">
    <name type="scientific">Parastrongyloides trichosuri</name>
    <name type="common">Possum-specific nematode worm</name>
    <dbReference type="NCBI Taxonomy" id="131310"/>
    <lineage>
        <taxon>Eukaryota</taxon>
        <taxon>Metazoa</taxon>
        <taxon>Ecdysozoa</taxon>
        <taxon>Nematoda</taxon>
        <taxon>Chromadorea</taxon>
        <taxon>Rhabditida</taxon>
        <taxon>Tylenchina</taxon>
        <taxon>Panagrolaimomorpha</taxon>
        <taxon>Strongyloidoidea</taxon>
        <taxon>Strongyloididae</taxon>
        <taxon>Parastrongyloides</taxon>
    </lineage>
</organism>
<feature type="compositionally biased region" description="Basic residues" evidence="2">
    <location>
        <begin position="166"/>
        <end position="176"/>
    </location>
</feature>
<dbReference type="WBParaSite" id="PTRK_0001085200.1">
    <property type="protein sequence ID" value="PTRK_0001085200.1"/>
    <property type="gene ID" value="PTRK_0001085200"/>
</dbReference>
<evidence type="ECO:0000313" key="5">
    <source>
        <dbReference type="WBParaSite" id="PTRK_0001085200.1"/>
    </source>
</evidence>
<name>A0A0N4ZQR1_PARTI</name>
<keyword evidence="1" id="KW-0175">Coiled coil</keyword>
<reference evidence="5" key="1">
    <citation type="submission" date="2017-02" db="UniProtKB">
        <authorList>
            <consortium name="WormBaseParasite"/>
        </authorList>
    </citation>
    <scope>IDENTIFICATION</scope>
</reference>
<dbReference type="InterPro" id="IPR046347">
    <property type="entry name" value="bZIP_sf"/>
</dbReference>
<dbReference type="InterPro" id="IPR004827">
    <property type="entry name" value="bZIP"/>
</dbReference>
<dbReference type="Proteomes" id="UP000038045">
    <property type="component" value="Unplaced"/>
</dbReference>
<feature type="compositionally biased region" description="Polar residues" evidence="2">
    <location>
        <begin position="112"/>
        <end position="145"/>
    </location>
</feature>
<dbReference type="GO" id="GO:0003700">
    <property type="term" value="F:DNA-binding transcription factor activity"/>
    <property type="evidence" value="ECO:0007669"/>
    <property type="project" value="InterPro"/>
</dbReference>
<feature type="region of interest" description="Disordered" evidence="2">
    <location>
        <begin position="205"/>
        <end position="224"/>
    </location>
</feature>
<evidence type="ECO:0000313" key="4">
    <source>
        <dbReference type="Proteomes" id="UP000038045"/>
    </source>
</evidence>
<evidence type="ECO:0000256" key="2">
    <source>
        <dbReference type="SAM" id="MobiDB-lite"/>
    </source>
</evidence>
<dbReference type="Gene3D" id="1.20.5.170">
    <property type="match status" value="1"/>
</dbReference>
<protein>
    <submittedName>
        <fullName evidence="5">BZIP domain-containing protein</fullName>
    </submittedName>
</protein>
<proteinExistence type="predicted"/>
<dbReference type="AlphaFoldDB" id="A0A0N4ZQR1"/>
<evidence type="ECO:0000256" key="1">
    <source>
        <dbReference type="SAM" id="Coils"/>
    </source>
</evidence>
<feature type="compositionally biased region" description="Basic and acidic residues" evidence="2">
    <location>
        <begin position="149"/>
        <end position="160"/>
    </location>
</feature>
<dbReference type="SUPFAM" id="SSF57959">
    <property type="entry name" value="Leucine zipper domain"/>
    <property type="match status" value="1"/>
</dbReference>
<feature type="coiled-coil region" evidence="1">
    <location>
        <begin position="234"/>
        <end position="285"/>
    </location>
</feature>
<dbReference type="PROSITE" id="PS50217">
    <property type="entry name" value="BZIP"/>
    <property type="match status" value="1"/>
</dbReference>
<accession>A0A0N4ZQR1</accession>
<sequence>MESYPNSNDFGFKFSPECLPFDNVDTLQQILFDNKDCSNATRYNDNFESCEKPITIDMSNDSEFGDLSRFLNGDTNVNEDFEQLLDDPKKEQDTFYENDINFNNFRNDFNDPRSNSNSVYTPHTPFSETSFDTNSFSSRIESPMNNFPEIKREYTEEDSTKAGPLRPRRNSSKRKNQYSDYIYDSPTATPKSSCKKSRISVLNTPNTRAYNPVPQEERDENWLEKRKRNNEAVVKSRNKKKEKLEAEHRELEQLRVDSVKDKEEISNLKSEISQKNDTISKMKIRMSTLVDENNYLKNELSRRQIMYSKPIHNRISVPRVVSTAREGKWELYPPNEDCSMRRG</sequence>